<dbReference type="RefSeq" id="WP_161868648.1">
    <property type="nucleotide sequence ID" value="NZ_MAEI02000001.1"/>
</dbReference>
<organism evidence="1 2">
    <name type="scientific">Enterococcus diestrammenae</name>
    <dbReference type="NCBI Taxonomy" id="1155073"/>
    <lineage>
        <taxon>Bacteria</taxon>
        <taxon>Bacillati</taxon>
        <taxon>Bacillota</taxon>
        <taxon>Bacilli</taxon>
        <taxon>Lactobacillales</taxon>
        <taxon>Enterococcaceae</taxon>
        <taxon>Enterococcus</taxon>
    </lineage>
</organism>
<accession>A0ABV0F5D9</accession>
<comment type="caution">
    <text evidence="1">The sequence shown here is derived from an EMBL/GenBank/DDBJ whole genome shotgun (WGS) entry which is preliminary data.</text>
</comment>
<proteinExistence type="predicted"/>
<dbReference type="Proteomes" id="UP001429357">
    <property type="component" value="Unassembled WGS sequence"/>
</dbReference>
<evidence type="ECO:0000313" key="1">
    <source>
        <dbReference type="EMBL" id="MEO1783279.1"/>
    </source>
</evidence>
<reference evidence="2" key="1">
    <citation type="submission" date="2016-06" db="EMBL/GenBank/DDBJ databases">
        <title>Four novel species of enterococci isolated from chicken manure.</title>
        <authorList>
            <person name="Van Tyne D."/>
        </authorList>
    </citation>
    <scope>NUCLEOTIDE SEQUENCE [LARGE SCALE GENOMIC DNA]</scope>
    <source>
        <strain evidence="2">JM9A</strain>
    </source>
</reference>
<reference evidence="1 2" key="2">
    <citation type="submission" date="2024-02" db="EMBL/GenBank/DDBJ databases">
        <title>The Genome Sequence of Enterococcus diestrammenae JM9A.</title>
        <authorList>
            <person name="Earl A."/>
            <person name="Manson A."/>
            <person name="Gilmore M."/>
            <person name="Sanders J."/>
            <person name="Shea T."/>
            <person name="Howe W."/>
            <person name="Livny J."/>
            <person name="Cuomo C."/>
            <person name="Neafsey D."/>
            <person name="Birren B."/>
        </authorList>
    </citation>
    <scope>NUCLEOTIDE SEQUENCE [LARGE SCALE GENOMIC DNA]</scope>
    <source>
        <strain evidence="1 2">JM9A</strain>
    </source>
</reference>
<sequence>MIRHTGIGKVTEMVGFTRNLRTTTARTEIPSDVEEGDTVLIYDNIIGTVIRKLNCSAVVEIDGERTVISLDYIKKATPSA</sequence>
<evidence type="ECO:0008006" key="3">
    <source>
        <dbReference type="Google" id="ProtNLM"/>
    </source>
</evidence>
<protein>
    <recommendedName>
        <fullName evidence="3">DUF2187 domain-containing protein</fullName>
    </recommendedName>
</protein>
<evidence type="ECO:0000313" key="2">
    <source>
        <dbReference type="Proteomes" id="UP001429357"/>
    </source>
</evidence>
<name>A0ABV0F5D9_9ENTE</name>
<keyword evidence="2" id="KW-1185">Reference proteome</keyword>
<dbReference type="EMBL" id="MAEI02000001">
    <property type="protein sequence ID" value="MEO1783279.1"/>
    <property type="molecule type" value="Genomic_DNA"/>
</dbReference>
<gene>
    <name evidence="1" type="ORF">BAU18_002899</name>
</gene>